<dbReference type="InterPro" id="IPR042099">
    <property type="entry name" value="ANL_N_sf"/>
</dbReference>
<dbReference type="Pfam" id="PF00501">
    <property type="entry name" value="AMP-binding"/>
    <property type="match status" value="1"/>
</dbReference>
<dbReference type="InterPro" id="IPR000873">
    <property type="entry name" value="AMP-dep_synth/lig_dom"/>
</dbReference>
<reference evidence="5 6" key="1">
    <citation type="submission" date="2024-07" db="EMBL/GenBank/DDBJ databases">
        <title>A survey of Mimosa microsymbionts across Brazilian biomes reveals a high diversity of Paraburkholderia nodulating endemic species, but also that Cupriavidus is common as a symbiont of widespread species.</title>
        <authorList>
            <person name="Rouws L."/>
            <person name="Barauna A."/>
            <person name="Beukes C."/>
            <person name="Rouws J.R.C."/>
            <person name="De Faria S.M."/>
            <person name="Gross E."/>
            <person name="Bueno Dos Reis Junior F."/>
            <person name="Simon M.F."/>
            <person name="Maluk M."/>
            <person name="Odee D.W."/>
            <person name="Kenicer G."/>
            <person name="Young J.P.W."/>
            <person name="Reis V.M."/>
            <person name="Zilli J."/>
            <person name="James E.K."/>
        </authorList>
    </citation>
    <scope>NUCLEOTIDE SEQUENCE [LARGE SCALE GENOMIC DNA]</scope>
    <source>
        <strain evidence="5 6">BR14375</strain>
    </source>
</reference>
<gene>
    <name evidence="5" type="ORF">AB3X84_27800</name>
</gene>
<dbReference type="PROSITE" id="PS00012">
    <property type="entry name" value="PHOSPHOPANTETHEINE"/>
    <property type="match status" value="1"/>
</dbReference>
<dbReference type="InterPro" id="IPR020845">
    <property type="entry name" value="AMP-binding_CS"/>
</dbReference>
<dbReference type="Pfam" id="PF00550">
    <property type="entry name" value="PP-binding"/>
    <property type="match status" value="1"/>
</dbReference>
<dbReference type="RefSeq" id="WP_368610015.1">
    <property type="nucleotide sequence ID" value="NZ_JBFPKE010000017.1"/>
</dbReference>
<dbReference type="InterPro" id="IPR010071">
    <property type="entry name" value="AA_adenyl_dom"/>
</dbReference>
<dbReference type="Gene3D" id="3.30.559.10">
    <property type="entry name" value="Chloramphenicol acetyltransferase-like domain"/>
    <property type="match status" value="1"/>
</dbReference>
<dbReference type="Pfam" id="PF00668">
    <property type="entry name" value="Condensation"/>
    <property type="match status" value="1"/>
</dbReference>
<keyword evidence="6" id="KW-1185">Reference proteome</keyword>
<dbReference type="EMBL" id="JBFPKE010000017">
    <property type="protein sequence ID" value="MEX3753801.1"/>
    <property type="molecule type" value="Genomic_DNA"/>
</dbReference>
<dbReference type="Gene3D" id="3.30.559.30">
    <property type="entry name" value="Nonribosomal peptide synthetase, condensation domain"/>
    <property type="match status" value="1"/>
</dbReference>
<sequence length="1157" mass="124941">MQAIHFDTDFMPARIARFAIERPDAVALVDSAGPLSWRDVWAWSGRLAAALVDADVRPGDRVVLALPRCAAFVASILAVWRVRACYVPLDPALPEARLRWQAEDCSARVAVTLEATESAMHARTPAWLPEGAAALNPHALRAFSASTAAVDQCERIVPDPQADDIMLAWPAYVIYTSGSTGRPKGVVLSHGALAAYLRGVSERLPDGIASAAYLSTPAADLGHTSLFGALWHGWTLHLIDAETAADPDAFAAYMHAHAVDLLKIVPSHLDALLQAQRPERALPRRCLVMGGEPAPTRLAERIATLRPECRLINHYGPTETAVGVLTRGGAQSRTATLPLGKPLAHVDARIVDAHGNAVPKGAAGELCIGGASLADGYLNRPSLTAERFVPDPNGHGARLYRTGDRSRRLPDGDFVFLGRLDDQVKIRGFRVEPEEIAARLRAEPGVRDAVVIAHADNEDAAPRLVAWLSSGELLDVDAIRARLAAELPDYMVPTSLQVLPALPLTANGKIDRAALPVPQHDKVAHAACVEPRNDTERTLAGIWKLVLKREDVGVTDNYFEIGGDSILSLQIIAKARAAGFKLTPKQMFDYPTIEAAARVAVALRATAAPMAAAQHTHSFSHNSLSITSHDDALWFEQAGVSRDAVDAVYPATPMQQGLLFQGMLDGEPGMYVSQLRLTIDALNIDTMCAAWQAVIARHPVLRTRFVWPAGAEPLQVVERQVRMPFDVHAGSVPVAAATASADAQYEAGYDAAREALVARGFEPGVAPLMRVDVFERPDGAHDLLWTHHHALTDGWSTAQVVTEVARAYAAMEAGGAGDASPGAPYGDYVRWLRRQPDTAPFWRARLATREDPARLADALGSLMRPSPEDGAVGAVAKALIREIDGASHARLKRAAQRAQVTLSTLVQAAWALVLARFSGRAQVAFGMTVSGRPVELPDVQSMVGLFINSLPLWIDVESHAPVRGWLAALQRRNVELRDVEHTPLASLQQWAGASVDALFDSLIVFENYPLDDALGVLSTRGGVPRVRAVETYNRSHLPLMLVVAPRHVGGGDTLRLEWHRHAAHVSADGLTRVAAYFERMLDCLAAALVDSHGSDVRVRDLLIDRTPNLNVARATAFGYEPITTRIALQARERPDAVALVDGDEHVTYAQLDAWSRA</sequence>
<proteinExistence type="predicted"/>
<accession>A0ABV3WLI7</accession>
<feature type="domain" description="Carrier" evidence="4">
    <location>
        <begin position="530"/>
        <end position="604"/>
    </location>
</feature>
<dbReference type="Gene3D" id="3.40.50.12780">
    <property type="entry name" value="N-terminal domain of ligase-like"/>
    <property type="match status" value="1"/>
</dbReference>
<organism evidence="5 6">
    <name type="scientific">Paraburkholderia phenoliruptrix</name>
    <dbReference type="NCBI Taxonomy" id="252970"/>
    <lineage>
        <taxon>Bacteria</taxon>
        <taxon>Pseudomonadati</taxon>
        <taxon>Pseudomonadota</taxon>
        <taxon>Betaproteobacteria</taxon>
        <taxon>Burkholderiales</taxon>
        <taxon>Burkholderiaceae</taxon>
        <taxon>Paraburkholderia</taxon>
    </lineage>
</organism>
<dbReference type="CDD" id="cd05930">
    <property type="entry name" value="A_NRPS"/>
    <property type="match status" value="1"/>
</dbReference>
<dbReference type="SUPFAM" id="SSF56801">
    <property type="entry name" value="Acetyl-CoA synthetase-like"/>
    <property type="match status" value="1"/>
</dbReference>
<dbReference type="InterPro" id="IPR009081">
    <property type="entry name" value="PP-bd_ACP"/>
</dbReference>
<dbReference type="PROSITE" id="PS00455">
    <property type="entry name" value="AMP_BINDING"/>
    <property type="match status" value="1"/>
</dbReference>
<keyword evidence="2" id="KW-0596">Phosphopantetheine</keyword>
<dbReference type="SUPFAM" id="SSF52777">
    <property type="entry name" value="CoA-dependent acyltransferases"/>
    <property type="match status" value="2"/>
</dbReference>
<protein>
    <submittedName>
        <fullName evidence="5">Amino acid adenylation domain-containing protein</fullName>
    </submittedName>
</protein>
<dbReference type="InterPro" id="IPR023213">
    <property type="entry name" value="CAT-like_dom_sf"/>
</dbReference>
<dbReference type="InterPro" id="IPR006162">
    <property type="entry name" value="Ppantetheine_attach_site"/>
</dbReference>
<dbReference type="InterPro" id="IPR025110">
    <property type="entry name" value="AMP-bd_C"/>
</dbReference>
<dbReference type="PANTHER" id="PTHR45527:SF1">
    <property type="entry name" value="FATTY ACID SYNTHASE"/>
    <property type="match status" value="1"/>
</dbReference>
<dbReference type="NCBIfam" id="TIGR01733">
    <property type="entry name" value="AA-adenyl-dom"/>
    <property type="match status" value="1"/>
</dbReference>
<dbReference type="Gene3D" id="1.10.1200.10">
    <property type="entry name" value="ACP-like"/>
    <property type="match status" value="1"/>
</dbReference>
<evidence type="ECO:0000256" key="3">
    <source>
        <dbReference type="ARBA" id="ARBA00022553"/>
    </source>
</evidence>
<dbReference type="InterPro" id="IPR036736">
    <property type="entry name" value="ACP-like_sf"/>
</dbReference>
<evidence type="ECO:0000256" key="2">
    <source>
        <dbReference type="ARBA" id="ARBA00022450"/>
    </source>
</evidence>
<evidence type="ECO:0000313" key="5">
    <source>
        <dbReference type="EMBL" id="MEX3753801.1"/>
    </source>
</evidence>
<feature type="non-terminal residue" evidence="5">
    <location>
        <position position="1157"/>
    </location>
</feature>
<dbReference type="Pfam" id="PF13193">
    <property type="entry name" value="AMP-binding_C"/>
    <property type="match status" value="1"/>
</dbReference>
<evidence type="ECO:0000259" key="4">
    <source>
        <dbReference type="PROSITE" id="PS50075"/>
    </source>
</evidence>
<dbReference type="InterPro" id="IPR001242">
    <property type="entry name" value="Condensation_dom"/>
</dbReference>
<evidence type="ECO:0000313" key="6">
    <source>
        <dbReference type="Proteomes" id="UP001558535"/>
    </source>
</evidence>
<dbReference type="Proteomes" id="UP001558535">
    <property type="component" value="Unassembled WGS sequence"/>
</dbReference>
<dbReference type="InterPro" id="IPR045851">
    <property type="entry name" value="AMP-bd_C_sf"/>
</dbReference>
<comment type="cofactor">
    <cofactor evidence="1">
        <name>pantetheine 4'-phosphate</name>
        <dbReference type="ChEBI" id="CHEBI:47942"/>
    </cofactor>
</comment>
<keyword evidence="3" id="KW-0597">Phosphoprotein</keyword>
<dbReference type="PANTHER" id="PTHR45527">
    <property type="entry name" value="NONRIBOSOMAL PEPTIDE SYNTHETASE"/>
    <property type="match status" value="1"/>
</dbReference>
<dbReference type="SUPFAM" id="SSF47336">
    <property type="entry name" value="ACP-like"/>
    <property type="match status" value="1"/>
</dbReference>
<evidence type="ECO:0000256" key="1">
    <source>
        <dbReference type="ARBA" id="ARBA00001957"/>
    </source>
</evidence>
<dbReference type="Gene3D" id="3.30.300.30">
    <property type="match status" value="1"/>
</dbReference>
<dbReference type="PROSITE" id="PS50075">
    <property type="entry name" value="CARRIER"/>
    <property type="match status" value="1"/>
</dbReference>
<name>A0ABV3WLI7_9BURK</name>
<comment type="caution">
    <text evidence="5">The sequence shown here is derived from an EMBL/GenBank/DDBJ whole genome shotgun (WGS) entry which is preliminary data.</text>
</comment>